<sequence>MEGTAVELDAREALILSGHLDVAATGPPLPHEVVWTRLVETIRLHRMIGGLCQACGERAGPEGRCFKAAIAVEWCRQNPMTLFDQSASGGS</sequence>
<name>A0ABQ4EXI5_9ACTN</name>
<evidence type="ECO:0000313" key="1">
    <source>
        <dbReference type="EMBL" id="GIG99327.1"/>
    </source>
</evidence>
<evidence type="ECO:0000313" key="2">
    <source>
        <dbReference type="Proteomes" id="UP000621500"/>
    </source>
</evidence>
<dbReference type="EMBL" id="BONX01000044">
    <property type="protein sequence ID" value="GIG99327.1"/>
    <property type="molecule type" value="Genomic_DNA"/>
</dbReference>
<comment type="caution">
    <text evidence="1">The sequence shown here is derived from an EMBL/GenBank/DDBJ whole genome shotgun (WGS) entry which is preliminary data.</text>
</comment>
<accession>A0ABQ4EXI5</accession>
<organism evidence="1 2">
    <name type="scientific">Plantactinospora mayteni</name>
    <dbReference type="NCBI Taxonomy" id="566021"/>
    <lineage>
        <taxon>Bacteria</taxon>
        <taxon>Bacillati</taxon>
        <taxon>Actinomycetota</taxon>
        <taxon>Actinomycetes</taxon>
        <taxon>Micromonosporales</taxon>
        <taxon>Micromonosporaceae</taxon>
        <taxon>Plantactinospora</taxon>
    </lineage>
</organism>
<dbReference type="Proteomes" id="UP000621500">
    <property type="component" value="Unassembled WGS sequence"/>
</dbReference>
<protein>
    <submittedName>
        <fullName evidence="1">Uncharacterized protein</fullName>
    </submittedName>
</protein>
<gene>
    <name evidence="1" type="ORF">Pma05_59000</name>
</gene>
<keyword evidence="2" id="KW-1185">Reference proteome</keyword>
<proteinExistence type="predicted"/>
<reference evidence="1 2" key="1">
    <citation type="submission" date="2021-01" db="EMBL/GenBank/DDBJ databases">
        <title>Whole genome shotgun sequence of Plantactinospora mayteni NBRC 109088.</title>
        <authorList>
            <person name="Komaki H."/>
            <person name="Tamura T."/>
        </authorList>
    </citation>
    <scope>NUCLEOTIDE SEQUENCE [LARGE SCALE GENOMIC DNA]</scope>
    <source>
        <strain evidence="1 2">NBRC 109088</strain>
    </source>
</reference>